<gene>
    <name evidence="1" type="ORF">ALC53_12765</name>
</gene>
<evidence type="ECO:0000313" key="2">
    <source>
        <dbReference type="Proteomes" id="UP000078540"/>
    </source>
</evidence>
<accession>A0A195AXF8</accession>
<organism evidence="1 2">
    <name type="scientific">Atta colombica</name>
    <dbReference type="NCBI Taxonomy" id="520822"/>
    <lineage>
        <taxon>Eukaryota</taxon>
        <taxon>Metazoa</taxon>
        <taxon>Ecdysozoa</taxon>
        <taxon>Arthropoda</taxon>
        <taxon>Hexapoda</taxon>
        <taxon>Insecta</taxon>
        <taxon>Pterygota</taxon>
        <taxon>Neoptera</taxon>
        <taxon>Endopterygota</taxon>
        <taxon>Hymenoptera</taxon>
        <taxon>Apocrita</taxon>
        <taxon>Aculeata</taxon>
        <taxon>Formicoidea</taxon>
        <taxon>Formicidae</taxon>
        <taxon>Myrmicinae</taxon>
        <taxon>Atta</taxon>
    </lineage>
</organism>
<sequence length="240" mass="28104">MGISSIAQSAEGIDIAENFDVRVFNIATPVGRGRKSNIIRIICFPRSFVVARVHCKRGNLRTGKLHEKWNCLRWQSFLLQSELARELMRNAEDTNPEEGYGIREIERFQHLAVENIAIMVYNFSIFERGENPLFDSCALLASLRREPSIRLNIMYYERRRHYNPILNVKVSADSRGGYYIACNMGIGLISDAILFSRSNQMKFEERERFMKWHEEMIRSNFIFNFQLEIIKYCCNDVDIL</sequence>
<reference evidence="1 2" key="1">
    <citation type="submission" date="2015-09" db="EMBL/GenBank/DDBJ databases">
        <title>Atta colombica WGS genome.</title>
        <authorList>
            <person name="Nygaard S."/>
            <person name="Hu H."/>
            <person name="Boomsma J."/>
            <person name="Zhang G."/>
        </authorList>
    </citation>
    <scope>NUCLEOTIDE SEQUENCE [LARGE SCALE GENOMIC DNA]</scope>
    <source>
        <strain evidence="1">Treedump-2</strain>
        <tissue evidence="1">Whole body</tissue>
    </source>
</reference>
<dbReference type="Proteomes" id="UP000078540">
    <property type="component" value="Unassembled WGS sequence"/>
</dbReference>
<evidence type="ECO:0000313" key="1">
    <source>
        <dbReference type="EMBL" id="KYM76876.1"/>
    </source>
</evidence>
<keyword evidence="2" id="KW-1185">Reference proteome</keyword>
<name>A0A195AXF8_9HYME</name>
<proteinExistence type="predicted"/>
<dbReference type="EMBL" id="KQ976716">
    <property type="protein sequence ID" value="KYM76876.1"/>
    <property type="molecule type" value="Genomic_DNA"/>
</dbReference>
<protein>
    <submittedName>
        <fullName evidence="1">Uncharacterized protein</fullName>
    </submittedName>
</protein>
<dbReference type="AlphaFoldDB" id="A0A195AXF8"/>